<dbReference type="SUPFAM" id="SSF143120">
    <property type="entry name" value="YefM-like"/>
    <property type="match status" value="1"/>
</dbReference>
<name>X0ZZQ7_9ZZZZ</name>
<dbReference type="Gene3D" id="3.40.1620.10">
    <property type="entry name" value="YefM-like domain"/>
    <property type="match status" value="1"/>
</dbReference>
<proteinExistence type="inferred from homology"/>
<dbReference type="EMBL" id="BART01017100">
    <property type="protein sequence ID" value="GAG75029.1"/>
    <property type="molecule type" value="Genomic_DNA"/>
</dbReference>
<evidence type="ECO:0008006" key="3">
    <source>
        <dbReference type="Google" id="ProtNLM"/>
    </source>
</evidence>
<dbReference type="InterPro" id="IPR036165">
    <property type="entry name" value="YefM-like_sf"/>
</dbReference>
<organism evidence="2">
    <name type="scientific">marine sediment metagenome</name>
    <dbReference type="NCBI Taxonomy" id="412755"/>
    <lineage>
        <taxon>unclassified sequences</taxon>
        <taxon>metagenomes</taxon>
        <taxon>ecological metagenomes</taxon>
    </lineage>
</organism>
<accession>X0ZZQ7</accession>
<dbReference type="AlphaFoldDB" id="X0ZZQ7"/>
<sequence length="90" mass="10489">MKTVNALKIRNHLGEVLEELNKTKKPILVSKGRKIQAVLITPEQFKKRFLDYQAEEERKRLVETIKGLRGKSRGTKDSVKVLRELRGYEL</sequence>
<reference evidence="2" key="1">
    <citation type="journal article" date="2014" name="Front. Microbiol.">
        <title>High frequency of phylogenetically diverse reductive dehalogenase-homologous genes in deep subseafloor sedimentary metagenomes.</title>
        <authorList>
            <person name="Kawai M."/>
            <person name="Futagami T."/>
            <person name="Toyoda A."/>
            <person name="Takaki Y."/>
            <person name="Nishi S."/>
            <person name="Hori S."/>
            <person name="Arai W."/>
            <person name="Tsubouchi T."/>
            <person name="Morono Y."/>
            <person name="Uchiyama I."/>
            <person name="Ito T."/>
            <person name="Fujiyama A."/>
            <person name="Inagaki F."/>
            <person name="Takami H."/>
        </authorList>
    </citation>
    <scope>NUCLEOTIDE SEQUENCE</scope>
    <source>
        <strain evidence="2">Expedition CK06-06</strain>
    </source>
</reference>
<dbReference type="Pfam" id="PF02604">
    <property type="entry name" value="PhdYeFM_antitox"/>
    <property type="match status" value="1"/>
</dbReference>
<comment type="similarity">
    <text evidence="1">Belongs to the phD/YefM antitoxin family.</text>
</comment>
<gene>
    <name evidence="2" type="ORF">S01H4_32658</name>
</gene>
<comment type="caution">
    <text evidence="2">The sequence shown here is derived from an EMBL/GenBank/DDBJ whole genome shotgun (WGS) entry which is preliminary data.</text>
</comment>
<dbReference type="InterPro" id="IPR006442">
    <property type="entry name" value="Antitoxin_Phd/YefM"/>
</dbReference>
<evidence type="ECO:0000313" key="2">
    <source>
        <dbReference type="EMBL" id="GAG75029.1"/>
    </source>
</evidence>
<evidence type="ECO:0000256" key="1">
    <source>
        <dbReference type="ARBA" id="ARBA00009981"/>
    </source>
</evidence>
<protein>
    <recommendedName>
        <fullName evidence="3">Antitoxin</fullName>
    </recommendedName>
</protein>